<feature type="transmembrane region" description="Helical" evidence="13">
    <location>
        <begin position="83"/>
        <end position="102"/>
    </location>
</feature>
<accession>A0A445C2G2</accession>
<comment type="cofactor">
    <cofactor evidence="1">
        <name>Mg(2+)</name>
        <dbReference type="ChEBI" id="CHEBI:18420"/>
    </cofactor>
</comment>
<keyword evidence="10 13" id="KW-1133">Transmembrane helix</keyword>
<evidence type="ECO:0000256" key="10">
    <source>
        <dbReference type="ARBA" id="ARBA00022989"/>
    </source>
</evidence>
<evidence type="ECO:0000256" key="4">
    <source>
        <dbReference type="ARBA" id="ARBA00005432"/>
    </source>
</evidence>
<evidence type="ECO:0000256" key="11">
    <source>
        <dbReference type="ARBA" id="ARBA00023136"/>
    </source>
</evidence>
<evidence type="ECO:0000256" key="6">
    <source>
        <dbReference type="ARBA" id="ARBA00022679"/>
    </source>
</evidence>
<evidence type="ECO:0000256" key="1">
    <source>
        <dbReference type="ARBA" id="ARBA00001946"/>
    </source>
</evidence>
<keyword evidence="15" id="KW-1185">Reference proteome</keyword>
<evidence type="ECO:0000256" key="9">
    <source>
        <dbReference type="ARBA" id="ARBA00022842"/>
    </source>
</evidence>
<sequence length="335" mass="38771">MFRFHHTNPKTQWCIESAYNGENVVKICKSKRERKRFTKIVEVERKNGSEGFFWRGITRHFRVYCIAYSVTRIMDLKYPARKLSRSVLTMGNVGLQLLWYFLHILLSIWHSILAIRCFIESCFITCGVLEKYKSLNIAKLRYLAIVIESEDAHQTSKVVKLLQWLDSIGVKNVCLYDMNGVLKKSKEAIFGKLKNAKPIEEVNEAVTLHVPEHMTLEFVSYADGKEAMVKAANFIFVENLKRQNFGGEIDGQVISEPLLNEALKVVGCKGPEPDLLLVYGPVRSHLGFPAWRIRYTEITYGIIELLEIWLLNKSHLQLHKSAPELWYVVKEFEDN</sequence>
<dbReference type="STRING" id="3818.A0A445C2G2"/>
<evidence type="ECO:0000256" key="7">
    <source>
        <dbReference type="ARBA" id="ARBA00022692"/>
    </source>
</evidence>
<proteinExistence type="inferred from homology"/>
<dbReference type="GO" id="GO:0005789">
    <property type="term" value="C:endoplasmic reticulum membrane"/>
    <property type="evidence" value="ECO:0007669"/>
    <property type="project" value="UniProtKB-SubCell"/>
</dbReference>
<dbReference type="Gene3D" id="3.40.1180.10">
    <property type="entry name" value="Decaprenyl diphosphate synthase-like"/>
    <property type="match status" value="1"/>
</dbReference>
<dbReference type="PANTHER" id="PTHR21528:SF0">
    <property type="entry name" value="DEHYDRODOLICHYL DIPHOSPHATE SYNTHASE COMPLEX SUBUNIT NUS1"/>
    <property type="match status" value="1"/>
</dbReference>
<dbReference type="EMBL" id="SDMP01000007">
    <property type="protein sequence ID" value="RYR45107.1"/>
    <property type="molecule type" value="Genomic_DNA"/>
</dbReference>
<evidence type="ECO:0000256" key="8">
    <source>
        <dbReference type="ARBA" id="ARBA00022824"/>
    </source>
</evidence>
<keyword evidence="11 13" id="KW-0472">Membrane</keyword>
<evidence type="ECO:0000313" key="15">
    <source>
        <dbReference type="Proteomes" id="UP000289738"/>
    </source>
</evidence>
<dbReference type="InterPro" id="IPR036424">
    <property type="entry name" value="UPP_synth-like_sf"/>
</dbReference>
<evidence type="ECO:0000256" key="5">
    <source>
        <dbReference type="ARBA" id="ARBA00012596"/>
    </source>
</evidence>
<dbReference type="InterPro" id="IPR038887">
    <property type="entry name" value="Nus1/NgBR"/>
</dbReference>
<dbReference type="AlphaFoldDB" id="A0A445C2G2"/>
<dbReference type="EC" id="2.5.1.87" evidence="5"/>
<organism evidence="14 15">
    <name type="scientific">Arachis hypogaea</name>
    <name type="common">Peanut</name>
    <dbReference type="NCBI Taxonomy" id="3818"/>
    <lineage>
        <taxon>Eukaryota</taxon>
        <taxon>Viridiplantae</taxon>
        <taxon>Streptophyta</taxon>
        <taxon>Embryophyta</taxon>
        <taxon>Tracheophyta</taxon>
        <taxon>Spermatophyta</taxon>
        <taxon>Magnoliopsida</taxon>
        <taxon>eudicotyledons</taxon>
        <taxon>Gunneridae</taxon>
        <taxon>Pentapetalae</taxon>
        <taxon>rosids</taxon>
        <taxon>fabids</taxon>
        <taxon>Fabales</taxon>
        <taxon>Fabaceae</taxon>
        <taxon>Papilionoideae</taxon>
        <taxon>50 kb inversion clade</taxon>
        <taxon>dalbergioids sensu lato</taxon>
        <taxon>Dalbergieae</taxon>
        <taxon>Pterocarpus clade</taxon>
        <taxon>Arachis</taxon>
    </lineage>
</organism>
<comment type="catalytic activity">
    <reaction evidence="12">
        <text>n isopentenyl diphosphate + (2E,6E)-farnesyl diphosphate = a di-trans,poly-cis-polyprenyl diphosphate + n diphosphate</text>
        <dbReference type="Rhea" id="RHEA:53008"/>
        <dbReference type="Rhea" id="RHEA-COMP:19494"/>
        <dbReference type="ChEBI" id="CHEBI:33019"/>
        <dbReference type="ChEBI" id="CHEBI:128769"/>
        <dbReference type="ChEBI" id="CHEBI:136960"/>
        <dbReference type="ChEBI" id="CHEBI:175763"/>
        <dbReference type="EC" id="2.5.1.87"/>
    </reaction>
</comment>
<evidence type="ECO:0000256" key="13">
    <source>
        <dbReference type="SAM" id="Phobius"/>
    </source>
</evidence>
<gene>
    <name evidence="14" type="ORF">Ahy_A07g030974</name>
</gene>
<reference evidence="14 15" key="1">
    <citation type="submission" date="2019-01" db="EMBL/GenBank/DDBJ databases">
        <title>Sequencing of cultivated peanut Arachis hypogaea provides insights into genome evolution and oil improvement.</title>
        <authorList>
            <person name="Chen X."/>
        </authorList>
    </citation>
    <scope>NUCLEOTIDE SEQUENCE [LARGE SCALE GENOMIC DNA]</scope>
    <source>
        <strain evidence="15">cv. Fuhuasheng</strain>
        <tissue evidence="14">Leaves</tissue>
    </source>
</reference>
<comment type="pathway">
    <text evidence="3">Protein modification; protein glycosylation.</text>
</comment>
<dbReference type="GO" id="GO:0045547">
    <property type="term" value="F:ditrans,polycis-polyprenyl diphosphate synthase [(2E,6E)-farnesyl diphosphate specific] activity"/>
    <property type="evidence" value="ECO:0007669"/>
    <property type="project" value="UniProtKB-EC"/>
</dbReference>
<evidence type="ECO:0000256" key="2">
    <source>
        <dbReference type="ARBA" id="ARBA00004586"/>
    </source>
</evidence>
<keyword evidence="6" id="KW-0808">Transferase</keyword>
<evidence type="ECO:0000256" key="3">
    <source>
        <dbReference type="ARBA" id="ARBA00004922"/>
    </source>
</evidence>
<dbReference type="UniPathway" id="UPA00378"/>
<dbReference type="GO" id="GO:1904423">
    <property type="term" value="C:dehydrodolichyl diphosphate synthase complex"/>
    <property type="evidence" value="ECO:0007669"/>
    <property type="project" value="InterPro"/>
</dbReference>
<keyword evidence="7 13" id="KW-0812">Transmembrane</keyword>
<keyword evidence="9" id="KW-0460">Magnesium</keyword>
<protein>
    <recommendedName>
        <fullName evidence="5">ditrans,polycis-polyprenyl diphosphate synthase [(2E,6E)-farnesyldiphosphate specific]</fullName>
        <ecNumber evidence="5">2.5.1.87</ecNumber>
    </recommendedName>
</protein>
<comment type="similarity">
    <text evidence="4">Belongs to the UPP synthase family.</text>
</comment>
<dbReference type="SUPFAM" id="SSF64005">
    <property type="entry name" value="Undecaprenyl diphosphate synthase"/>
    <property type="match status" value="1"/>
</dbReference>
<dbReference type="Proteomes" id="UP000289738">
    <property type="component" value="Chromosome A07"/>
</dbReference>
<evidence type="ECO:0000313" key="14">
    <source>
        <dbReference type="EMBL" id="RYR45107.1"/>
    </source>
</evidence>
<name>A0A445C2G2_ARAHY</name>
<evidence type="ECO:0000256" key="12">
    <source>
        <dbReference type="ARBA" id="ARBA00047353"/>
    </source>
</evidence>
<keyword evidence="8" id="KW-0256">Endoplasmic reticulum</keyword>
<comment type="caution">
    <text evidence="14">The sequence shown here is derived from an EMBL/GenBank/DDBJ whole genome shotgun (WGS) entry which is preliminary data.</text>
</comment>
<comment type="subcellular location">
    <subcellularLocation>
        <location evidence="2">Endoplasmic reticulum membrane</location>
    </subcellularLocation>
</comment>
<dbReference type="PANTHER" id="PTHR21528">
    <property type="entry name" value="DEHYDRODOLICHYL DIPHOSPHATE SYNTHASE COMPLEX SUBUNIT NUS1"/>
    <property type="match status" value="1"/>
</dbReference>